<gene>
    <name evidence="1" type="ORF">CY0110_14795</name>
</gene>
<dbReference type="AlphaFoldDB" id="A3IYX1"/>
<comment type="caution">
    <text evidence="1">The sequence shown here is derived from an EMBL/GenBank/DDBJ whole genome shotgun (WGS) entry which is preliminary data.</text>
</comment>
<proteinExistence type="predicted"/>
<organism evidence="1 2">
    <name type="scientific">Crocosphaera chwakensis CCY0110</name>
    <dbReference type="NCBI Taxonomy" id="391612"/>
    <lineage>
        <taxon>Bacteria</taxon>
        <taxon>Bacillati</taxon>
        <taxon>Cyanobacteriota</taxon>
        <taxon>Cyanophyceae</taxon>
        <taxon>Oscillatoriophycideae</taxon>
        <taxon>Chroococcales</taxon>
        <taxon>Aphanothecaceae</taxon>
        <taxon>Crocosphaera</taxon>
        <taxon>Crocosphaera chwakensis</taxon>
    </lineage>
</organism>
<dbReference type="RefSeq" id="WP_008278587.1">
    <property type="nucleotide sequence ID" value="NZ_AAXW01000090.1"/>
</dbReference>
<evidence type="ECO:0000313" key="2">
    <source>
        <dbReference type="Proteomes" id="UP000003781"/>
    </source>
</evidence>
<dbReference type="Proteomes" id="UP000003781">
    <property type="component" value="Unassembled WGS sequence"/>
</dbReference>
<dbReference type="EMBL" id="AAXW01000090">
    <property type="protein sequence ID" value="EAZ88311.1"/>
    <property type="molecule type" value="Genomic_DNA"/>
</dbReference>
<dbReference type="OrthoDB" id="9986197at2"/>
<reference evidence="1 2" key="1">
    <citation type="submission" date="2007-03" db="EMBL/GenBank/DDBJ databases">
        <authorList>
            <person name="Stal L."/>
            <person name="Ferriera S."/>
            <person name="Johnson J."/>
            <person name="Kravitz S."/>
            <person name="Beeson K."/>
            <person name="Sutton G."/>
            <person name="Rogers Y.-H."/>
            <person name="Friedman R."/>
            <person name="Frazier M."/>
            <person name="Venter J.C."/>
        </authorList>
    </citation>
    <scope>NUCLEOTIDE SEQUENCE [LARGE SCALE GENOMIC DNA]</scope>
    <source>
        <strain evidence="1 2">CCY0110</strain>
    </source>
</reference>
<protein>
    <submittedName>
        <fullName evidence="1">Uncharacterized protein</fullName>
    </submittedName>
</protein>
<name>A3IYX1_9CHRO</name>
<accession>A3IYX1</accession>
<keyword evidence="2" id="KW-1185">Reference proteome</keyword>
<evidence type="ECO:0000313" key="1">
    <source>
        <dbReference type="EMBL" id="EAZ88311.1"/>
    </source>
</evidence>
<sequence length="128" mass="14500">MAYQSQGIEVQHFDTKTGQNLDIQETFNNTVAEYLFPETTFTLGTVYEGDKTTEQELQRFENKSLQFANGKKFYFADDDSVRNQLFPTASDGAAYGSLPFTPCQKFTEVENIRVLVIDDETGENNADL</sequence>
<feature type="non-terminal residue" evidence="1">
    <location>
        <position position="128"/>
    </location>
</feature>
<dbReference type="eggNOG" id="ENOG5030QT0">
    <property type="taxonomic scope" value="Bacteria"/>
</dbReference>